<feature type="region of interest" description="Disordered" evidence="8">
    <location>
        <begin position="523"/>
        <end position="565"/>
    </location>
</feature>
<feature type="region of interest" description="Disordered" evidence="8">
    <location>
        <begin position="1183"/>
        <end position="1221"/>
    </location>
</feature>
<reference evidence="9 10" key="1">
    <citation type="submission" date="2024-01" db="EMBL/GenBank/DDBJ databases">
        <title>The genome of the rayed Mediterranean limpet Patella caerulea (Linnaeus, 1758).</title>
        <authorList>
            <person name="Anh-Thu Weber A."/>
            <person name="Halstead-Nussloch G."/>
        </authorList>
    </citation>
    <scope>NUCLEOTIDE SEQUENCE [LARGE SCALE GENOMIC DNA]</scope>
    <source>
        <strain evidence="9">AATW-2023a</strain>
        <tissue evidence="9">Whole specimen</tissue>
    </source>
</reference>
<feature type="compositionally biased region" description="Low complexity" evidence="8">
    <location>
        <begin position="553"/>
        <end position="562"/>
    </location>
</feature>
<comment type="similarity">
    <text evidence="2 7">Belongs to the XK family.</text>
</comment>
<dbReference type="InterPro" id="IPR050895">
    <property type="entry name" value="XK-related_scramblase"/>
</dbReference>
<evidence type="ECO:0000256" key="5">
    <source>
        <dbReference type="ARBA" id="ARBA00022989"/>
    </source>
</evidence>
<feature type="region of interest" description="Disordered" evidence="8">
    <location>
        <begin position="907"/>
        <end position="948"/>
    </location>
</feature>
<feature type="compositionally biased region" description="Polar residues" evidence="8">
    <location>
        <begin position="907"/>
        <end position="938"/>
    </location>
</feature>
<keyword evidence="4 7" id="KW-0812">Transmembrane</keyword>
<comment type="caution">
    <text evidence="9">The sequence shown here is derived from an EMBL/GenBank/DDBJ whole genome shotgun (WGS) entry which is preliminary data.</text>
</comment>
<dbReference type="PANTHER" id="PTHR16024:SF6">
    <property type="entry name" value="XK-RELATED PROTEIN"/>
    <property type="match status" value="1"/>
</dbReference>
<feature type="transmembrane region" description="Helical" evidence="7">
    <location>
        <begin position="279"/>
        <end position="297"/>
    </location>
</feature>
<evidence type="ECO:0000313" key="10">
    <source>
        <dbReference type="Proteomes" id="UP001347796"/>
    </source>
</evidence>
<dbReference type="Pfam" id="PF09815">
    <property type="entry name" value="XK-related"/>
    <property type="match status" value="1"/>
</dbReference>
<feature type="transmembrane region" description="Helical" evidence="7">
    <location>
        <begin position="12"/>
        <end position="35"/>
    </location>
</feature>
<evidence type="ECO:0000256" key="7">
    <source>
        <dbReference type="RuleBase" id="RU910716"/>
    </source>
</evidence>
<evidence type="ECO:0000313" key="9">
    <source>
        <dbReference type="EMBL" id="KAK6179614.1"/>
    </source>
</evidence>
<evidence type="ECO:0000256" key="4">
    <source>
        <dbReference type="ARBA" id="ARBA00022692"/>
    </source>
</evidence>
<evidence type="ECO:0000256" key="6">
    <source>
        <dbReference type="ARBA" id="ARBA00023136"/>
    </source>
</evidence>
<dbReference type="AlphaFoldDB" id="A0AAN8JR32"/>
<accession>A0AAN8JR32</accession>
<feature type="compositionally biased region" description="Polar residues" evidence="8">
    <location>
        <begin position="1204"/>
        <end position="1214"/>
    </location>
</feature>
<dbReference type="InterPro" id="IPR018629">
    <property type="entry name" value="XK-rel"/>
</dbReference>
<dbReference type="Proteomes" id="UP001347796">
    <property type="component" value="Unassembled WGS sequence"/>
</dbReference>
<keyword evidence="6 7" id="KW-0472">Membrane</keyword>
<feature type="compositionally biased region" description="Basic residues" evidence="8">
    <location>
        <begin position="1034"/>
        <end position="1046"/>
    </location>
</feature>
<comment type="subcellular location">
    <subcellularLocation>
        <location evidence="1">Cell membrane</location>
        <topology evidence="1">Multi-pass membrane protein</topology>
    </subcellularLocation>
    <subcellularLocation>
        <location evidence="7">Membrane</location>
        <topology evidence="7">Multi-pass membrane protein</topology>
    </subcellularLocation>
</comment>
<feature type="compositionally biased region" description="Low complexity" evidence="8">
    <location>
        <begin position="526"/>
        <end position="536"/>
    </location>
</feature>
<evidence type="ECO:0000256" key="2">
    <source>
        <dbReference type="ARBA" id="ARBA00008789"/>
    </source>
</evidence>
<evidence type="ECO:0000256" key="3">
    <source>
        <dbReference type="ARBA" id="ARBA00022475"/>
    </source>
</evidence>
<keyword evidence="5 7" id="KW-1133">Transmembrane helix</keyword>
<keyword evidence="3" id="KW-1003">Cell membrane</keyword>
<proteinExistence type="inferred from homology"/>
<evidence type="ECO:0000256" key="8">
    <source>
        <dbReference type="SAM" id="MobiDB-lite"/>
    </source>
</evidence>
<sequence>MKPKKFTCYDLFVNLISLITFLLDIGTDVLVVVEFYEGGHIVWGSLSIVFICLPAIVMQFFSIKWYHNDGKLTICTFLPHLLLIGPVFRYLGVIKVGLRARQKAGDVCRDTSIAFSQQNDISILRLIEAFMESAPQLGLQLYIVLTTLHIDWLTGISIASSLISLSWAVTAYTDALRLAYQTGYSRRWFGLIMHSLWRTCMTSARITALVLFSVVFKGWIFLVAGTHWLVMTIIISVQGTDFGDGCFETSMFRLVAGFIHIFCFLNVKDGRTRRRITAFYFLILLENAALWTLWFIYTDSPELVTVTACIVFGAFILGLIFLMIYYRFLHPSGEVHLFNAKPTVYEPTIMPSTTPKRERREIFNTSDSILDYNQSCNAVIDLSRNSPADARGPFVHSAANTPCPQNATDRNLMAIWESSSRSAHAPDGNVDGDQMIGTQSKTSCTTDDIIYQKPTSQHKDGDYSIVFNEGTDGLMFRIRSQKDLREGDCSPYSVTSLSVLNSKAGSLSPLDAHKLWEESKRRMLDSPLSSPSSTSTINKSLFGNPDGIRRMSRSSSSSTTSSKFFDDNNITVREAMPPQDEPALYHCQSSPVVINSDQSRYVPDTSTISIPTGSVLKLLNPQNDSTEIRNNHPEYLPQGKYTHGSIYSVPESALNPNLQKKLDDHLYESINRKHVSFSNNLEIAPEYSRFDYPVLNVQPSVMKSRISYESSHISPYESSNGTSISPLSPLSNISSSNSLEEPAYVNSSVLSGNSCCSPSFPFIDESCSEAGSTTSSVKPPCNPITCYMSAVTQLADNEVAETLKIDTEKNEKQSEMNQNQDYSEHNNLVRIGDGQDSLIQKGCPPPYDIACQRSKTLSLSSESSCHEPNTVAVMQYKGFDPSSFPISSSRPTDFAWRLDYLNIEPSPSLSLNSQTPQGTLMQKQQTKYPSKLNVSDPGSTPLKLQNFDESPCKFGRNIDLFKKGDWASDDFVQPSQQTHSRKPRVDDFKITVLKESPSSHNRLDMSDGQTKENSYVDPKGLSPPLKSSSLHSSLARKRSISRRNSQRKNDENRGHYVKAQPAGSKFSGIKRHSDYVQYSKTAKDRQNGQPLRQRKHNGNKVNNENVNDVYMDSYPDIRGSIRQPFKSLENSPGFSPTDLRKPIRKTQISRFDITPKKTSSLNVISDYIVHDKPIQKWAHANLNKLTPDGKSKNSRRKSSYAYEPNSSQNLLSKTRSMEHLY</sequence>
<feature type="transmembrane region" description="Helical" evidence="7">
    <location>
        <begin position="303"/>
        <end position="326"/>
    </location>
</feature>
<gene>
    <name evidence="9" type="ORF">SNE40_011932</name>
</gene>
<protein>
    <recommendedName>
        <fullName evidence="7">XK-related protein</fullName>
    </recommendedName>
</protein>
<feature type="transmembrane region" description="Helical" evidence="7">
    <location>
        <begin position="41"/>
        <end position="61"/>
    </location>
</feature>
<feature type="compositionally biased region" description="Low complexity" evidence="8">
    <location>
        <begin position="1022"/>
        <end position="1033"/>
    </location>
</feature>
<keyword evidence="10" id="KW-1185">Reference proteome</keyword>
<dbReference type="EMBL" id="JAZGQO010000008">
    <property type="protein sequence ID" value="KAK6179614.1"/>
    <property type="molecule type" value="Genomic_DNA"/>
</dbReference>
<dbReference type="PANTHER" id="PTHR16024">
    <property type="entry name" value="XK-RELATED PROTEIN"/>
    <property type="match status" value="1"/>
</dbReference>
<feature type="region of interest" description="Disordered" evidence="8">
    <location>
        <begin position="993"/>
        <end position="1106"/>
    </location>
</feature>
<feature type="transmembrane region" description="Helical" evidence="7">
    <location>
        <begin position="219"/>
        <end position="238"/>
    </location>
</feature>
<name>A0AAN8JR32_PATCE</name>
<evidence type="ECO:0000256" key="1">
    <source>
        <dbReference type="ARBA" id="ARBA00004651"/>
    </source>
</evidence>
<organism evidence="9 10">
    <name type="scientific">Patella caerulea</name>
    <name type="common">Rayed Mediterranean limpet</name>
    <dbReference type="NCBI Taxonomy" id="87958"/>
    <lineage>
        <taxon>Eukaryota</taxon>
        <taxon>Metazoa</taxon>
        <taxon>Spiralia</taxon>
        <taxon>Lophotrochozoa</taxon>
        <taxon>Mollusca</taxon>
        <taxon>Gastropoda</taxon>
        <taxon>Patellogastropoda</taxon>
        <taxon>Patelloidea</taxon>
        <taxon>Patellidae</taxon>
        <taxon>Patella</taxon>
    </lineage>
</organism>
<dbReference type="GO" id="GO:0005886">
    <property type="term" value="C:plasma membrane"/>
    <property type="evidence" value="ECO:0007669"/>
    <property type="project" value="UniProtKB-SubCell"/>
</dbReference>